<dbReference type="Proteomes" id="UP000004508">
    <property type="component" value="Unassembled WGS sequence"/>
</dbReference>
<name>D6TP64_KTERA</name>
<accession>D6TP64</accession>
<dbReference type="InterPro" id="IPR047057">
    <property type="entry name" value="MerR_fam"/>
</dbReference>
<sequence length="238" mass="27435">MRKSALIQSDVEQPSMLRIDELAQQVGMPSRTIRFYNTQGLLPPPVMKGRTAYYTQEHLVVLGIIRELKEHQNLSLEAIKRLLEVRAQQGDVQMHMALKQRHLKSLTVGGTQVHLAQEELARQGEVTVARINELVELGLLFPFEDEQGERLFTGDDVLLLQLYRHLEELGLPLALPSLIRFQLKQLTRSEVAAYEQHLLPRWREEGLTLEQQTERFEEVMALSDTLISLLHRKLLYQG</sequence>
<dbReference type="Gene3D" id="1.10.1660.10">
    <property type="match status" value="2"/>
</dbReference>
<dbReference type="Pfam" id="PF13411">
    <property type="entry name" value="MerR_1"/>
    <property type="match status" value="2"/>
</dbReference>
<dbReference type="AlphaFoldDB" id="D6TP64"/>
<evidence type="ECO:0000256" key="1">
    <source>
        <dbReference type="ARBA" id="ARBA00023125"/>
    </source>
</evidence>
<evidence type="ECO:0000313" key="4">
    <source>
        <dbReference type="Proteomes" id="UP000004508"/>
    </source>
</evidence>
<reference evidence="3 4" key="1">
    <citation type="journal article" date="2011" name="Stand. Genomic Sci.">
        <title>Non-contiguous finished genome sequence and contextual data of the filamentous soil bacterium Ktedonobacter racemifer type strain (SOSP1-21).</title>
        <authorList>
            <person name="Chang Y.J."/>
            <person name="Land M."/>
            <person name="Hauser L."/>
            <person name="Chertkov O."/>
            <person name="Del Rio T.G."/>
            <person name="Nolan M."/>
            <person name="Copeland A."/>
            <person name="Tice H."/>
            <person name="Cheng J.F."/>
            <person name="Lucas S."/>
            <person name="Han C."/>
            <person name="Goodwin L."/>
            <person name="Pitluck S."/>
            <person name="Ivanova N."/>
            <person name="Ovchinikova G."/>
            <person name="Pati A."/>
            <person name="Chen A."/>
            <person name="Palaniappan K."/>
            <person name="Mavromatis K."/>
            <person name="Liolios K."/>
            <person name="Brettin T."/>
            <person name="Fiebig A."/>
            <person name="Rohde M."/>
            <person name="Abt B."/>
            <person name="Goker M."/>
            <person name="Detter J.C."/>
            <person name="Woyke T."/>
            <person name="Bristow J."/>
            <person name="Eisen J.A."/>
            <person name="Markowitz V."/>
            <person name="Hugenholtz P."/>
            <person name="Kyrpides N.C."/>
            <person name="Klenk H.P."/>
            <person name="Lapidus A."/>
        </authorList>
    </citation>
    <scope>NUCLEOTIDE SEQUENCE [LARGE SCALE GENOMIC DNA]</scope>
    <source>
        <strain evidence="4">DSM 44963</strain>
    </source>
</reference>
<comment type="caution">
    <text evidence="3">The sequence shown here is derived from an EMBL/GenBank/DDBJ whole genome shotgun (WGS) entry which is preliminary data.</text>
</comment>
<dbReference type="GO" id="GO:0003700">
    <property type="term" value="F:DNA-binding transcription factor activity"/>
    <property type="evidence" value="ECO:0007669"/>
    <property type="project" value="InterPro"/>
</dbReference>
<dbReference type="SUPFAM" id="SSF46955">
    <property type="entry name" value="Putative DNA-binding domain"/>
    <property type="match status" value="2"/>
</dbReference>
<dbReference type="PANTHER" id="PTHR30204:SF93">
    <property type="entry name" value="HTH MERR-TYPE DOMAIN-CONTAINING PROTEIN"/>
    <property type="match status" value="1"/>
</dbReference>
<dbReference type="GO" id="GO:0003677">
    <property type="term" value="F:DNA binding"/>
    <property type="evidence" value="ECO:0007669"/>
    <property type="project" value="UniProtKB-KW"/>
</dbReference>
<gene>
    <name evidence="3" type="ORF">Krac_8752</name>
</gene>
<dbReference type="STRING" id="485913.Krac_8752"/>
<dbReference type="CDD" id="cd00592">
    <property type="entry name" value="HTH_MerR-like"/>
    <property type="match status" value="1"/>
</dbReference>
<protein>
    <submittedName>
        <fullName evidence="3">Transcriptional regulator, MerR family</fullName>
    </submittedName>
</protein>
<dbReference type="OrthoDB" id="9791488at2"/>
<dbReference type="InParanoid" id="D6TP64"/>
<keyword evidence="4" id="KW-1185">Reference proteome</keyword>
<proteinExistence type="predicted"/>
<dbReference type="PANTHER" id="PTHR30204">
    <property type="entry name" value="REDOX-CYCLING DRUG-SENSING TRANSCRIPTIONAL ACTIVATOR SOXR"/>
    <property type="match status" value="1"/>
</dbReference>
<evidence type="ECO:0000259" key="2">
    <source>
        <dbReference type="PROSITE" id="PS50937"/>
    </source>
</evidence>
<keyword evidence="1" id="KW-0238">DNA-binding</keyword>
<dbReference type="PROSITE" id="PS50937">
    <property type="entry name" value="HTH_MERR_2"/>
    <property type="match status" value="1"/>
</dbReference>
<dbReference type="EMBL" id="ADVG01000002">
    <property type="protein sequence ID" value="EFH87420.1"/>
    <property type="molecule type" value="Genomic_DNA"/>
</dbReference>
<dbReference type="InterPro" id="IPR009061">
    <property type="entry name" value="DNA-bd_dom_put_sf"/>
</dbReference>
<dbReference type="SMART" id="SM00422">
    <property type="entry name" value="HTH_MERR"/>
    <property type="match status" value="1"/>
</dbReference>
<organism evidence="3 4">
    <name type="scientific">Ktedonobacter racemifer DSM 44963</name>
    <dbReference type="NCBI Taxonomy" id="485913"/>
    <lineage>
        <taxon>Bacteria</taxon>
        <taxon>Bacillati</taxon>
        <taxon>Chloroflexota</taxon>
        <taxon>Ktedonobacteria</taxon>
        <taxon>Ktedonobacterales</taxon>
        <taxon>Ktedonobacteraceae</taxon>
        <taxon>Ktedonobacter</taxon>
    </lineage>
</organism>
<dbReference type="InterPro" id="IPR000551">
    <property type="entry name" value="MerR-type_HTH_dom"/>
</dbReference>
<dbReference type="eggNOG" id="COG0789">
    <property type="taxonomic scope" value="Bacteria"/>
</dbReference>
<evidence type="ECO:0000313" key="3">
    <source>
        <dbReference type="EMBL" id="EFH87420.1"/>
    </source>
</evidence>
<feature type="domain" description="HTH merR-type" evidence="2">
    <location>
        <begin position="16"/>
        <end position="85"/>
    </location>
</feature>